<reference evidence="3 4" key="1">
    <citation type="journal article" date="2010" name="Stand. Genomic Sci.">
        <title>Complete genome sequence of Conexibacter woesei type strain (ID131577).</title>
        <authorList>
            <person name="Pukall R."/>
            <person name="Lapidus A."/>
            <person name="Glavina Del Rio T."/>
            <person name="Copeland A."/>
            <person name="Tice H."/>
            <person name="Cheng J.-F."/>
            <person name="Lucas S."/>
            <person name="Chen F."/>
            <person name="Nolan M."/>
            <person name="Bruce D."/>
            <person name="Goodwin L."/>
            <person name="Pitluck S."/>
            <person name="Mavromatis K."/>
            <person name="Ivanova N."/>
            <person name="Ovchinnikova G."/>
            <person name="Pati A."/>
            <person name="Chen A."/>
            <person name="Palaniappan K."/>
            <person name="Land M."/>
            <person name="Hauser L."/>
            <person name="Chang Y.-J."/>
            <person name="Jeffries C.D."/>
            <person name="Chain P."/>
            <person name="Meincke L."/>
            <person name="Sims D."/>
            <person name="Brettin T."/>
            <person name="Detter J.C."/>
            <person name="Rohde M."/>
            <person name="Goeker M."/>
            <person name="Bristow J."/>
            <person name="Eisen J.A."/>
            <person name="Markowitz V."/>
            <person name="Kyrpides N.C."/>
            <person name="Klenk H.-P."/>
            <person name="Hugenholtz P."/>
        </authorList>
    </citation>
    <scope>NUCLEOTIDE SEQUENCE [LARGE SCALE GENOMIC DNA]</scope>
    <source>
        <strain evidence="4">DSM 14684 / CIP 108061 / JCM 11494 / NBRC 100937 / ID131577</strain>
    </source>
</reference>
<dbReference type="EMBL" id="CP001854">
    <property type="protein sequence ID" value="ADB52602.1"/>
    <property type="molecule type" value="Genomic_DNA"/>
</dbReference>
<reference evidence="4" key="2">
    <citation type="submission" date="2010-01" db="EMBL/GenBank/DDBJ databases">
        <title>The complete genome of Conexibacter woesei DSM 14684.</title>
        <authorList>
            <consortium name="US DOE Joint Genome Institute (JGI-PGF)"/>
            <person name="Lucas S."/>
            <person name="Copeland A."/>
            <person name="Lapidus A."/>
            <person name="Glavina del Rio T."/>
            <person name="Dalin E."/>
            <person name="Tice H."/>
            <person name="Bruce D."/>
            <person name="Goodwin L."/>
            <person name="Pitluck S."/>
            <person name="Kyrpides N."/>
            <person name="Mavromatis K."/>
            <person name="Ivanova N."/>
            <person name="Mikhailova N."/>
            <person name="Chertkov O."/>
            <person name="Brettin T."/>
            <person name="Detter J.C."/>
            <person name="Han C."/>
            <person name="Larimer F."/>
            <person name="Land M."/>
            <person name="Hauser L."/>
            <person name="Markowitz V."/>
            <person name="Cheng J.-F."/>
            <person name="Hugenholtz P."/>
            <person name="Woyke T."/>
            <person name="Wu D."/>
            <person name="Pukall R."/>
            <person name="Steenblock K."/>
            <person name="Schneider S."/>
            <person name="Klenk H.-P."/>
            <person name="Eisen J.A."/>
        </authorList>
    </citation>
    <scope>NUCLEOTIDE SEQUENCE [LARGE SCALE GENOMIC DNA]</scope>
    <source>
        <strain evidence="4">DSM 14684 / CIP 108061 / JCM 11494 / NBRC 100937 / ID131577</strain>
    </source>
</reference>
<evidence type="ECO:0000313" key="4">
    <source>
        <dbReference type="Proteomes" id="UP000008229"/>
    </source>
</evidence>
<proteinExistence type="predicted"/>
<dbReference type="AlphaFoldDB" id="D3F5Q3"/>
<feature type="chain" id="PRO_5003043222" evidence="2">
    <location>
        <begin position="21"/>
        <end position="419"/>
    </location>
</feature>
<dbReference type="SUPFAM" id="SSF51120">
    <property type="entry name" value="beta-Roll"/>
    <property type="match status" value="1"/>
</dbReference>
<evidence type="ECO:0000256" key="1">
    <source>
        <dbReference type="SAM" id="MobiDB-lite"/>
    </source>
</evidence>
<dbReference type="Pfam" id="PF00353">
    <property type="entry name" value="HemolysinCabind"/>
    <property type="match status" value="1"/>
</dbReference>
<keyword evidence="4" id="KW-1185">Reference proteome</keyword>
<dbReference type="InterPro" id="IPR011049">
    <property type="entry name" value="Serralysin-like_metalloprot_C"/>
</dbReference>
<dbReference type="Gene3D" id="2.150.10.10">
    <property type="entry name" value="Serralysin-like metalloprotease, C-terminal"/>
    <property type="match status" value="1"/>
</dbReference>
<dbReference type="eggNOG" id="COG2931">
    <property type="taxonomic scope" value="Bacteria"/>
</dbReference>
<dbReference type="GO" id="GO:0005509">
    <property type="term" value="F:calcium ion binding"/>
    <property type="evidence" value="ECO:0007669"/>
    <property type="project" value="InterPro"/>
</dbReference>
<dbReference type="Proteomes" id="UP000008229">
    <property type="component" value="Chromosome"/>
</dbReference>
<feature type="compositionally biased region" description="Basic and acidic residues" evidence="1">
    <location>
        <begin position="78"/>
        <end position="89"/>
    </location>
</feature>
<sequence precursor="true">MRPSRLIPLLLALGTPLVAAAPATAGGVVSIADGTLSYVGDDVEPSNVTISLADGVVRIDENATRLSFAPAAAAPVEPDPRTTDPRATDPRATGTPEDPASRTPAARAPAAPACTVSEDGYRAECPAEGIVRLSVRTSNAGSDVRIRAALPAQIQGGDGDDLLIGGPGADVIHGGGGKDVIGGGEGADELHGGSDDDLVTFVDRIGRDGTLLARKAGVTVRLGARGASGARDEGDTIFRDFEQVEGGDGADRIDLRDGTAQSVACNGGRDKLTLDPLDDESIDCESAEVGPESGGRMTVPTLVFPFPNRDDHARSTVRVAPQLSLQGGAIVVQVRCQYAIGLLAADGPGCRGRLRMTRGSYVMGQRSVELPRGRVSTWRIPLTSSRSLARRAGGLAVTVTAIPTRGAGVRRDLSFTVKG</sequence>
<dbReference type="PROSITE" id="PS00330">
    <property type="entry name" value="HEMOLYSIN_CALCIUM"/>
    <property type="match status" value="3"/>
</dbReference>
<dbReference type="InterPro" id="IPR018511">
    <property type="entry name" value="Hemolysin-typ_Ca-bd_CS"/>
</dbReference>
<feature type="signal peptide" evidence="2">
    <location>
        <begin position="1"/>
        <end position="20"/>
    </location>
</feature>
<dbReference type="KEGG" id="cwo:Cwoe_4187"/>
<dbReference type="HOGENOM" id="CLU_655081_0_0_11"/>
<evidence type="ECO:0000313" key="3">
    <source>
        <dbReference type="EMBL" id="ADB52602.1"/>
    </source>
</evidence>
<accession>D3F5Q3</accession>
<gene>
    <name evidence="3" type="ordered locus">Cwoe_4187</name>
</gene>
<feature type="region of interest" description="Disordered" evidence="1">
    <location>
        <begin position="69"/>
        <end position="113"/>
    </location>
</feature>
<feature type="compositionally biased region" description="Low complexity" evidence="1">
    <location>
        <begin position="101"/>
        <end position="113"/>
    </location>
</feature>
<organism evidence="3 4">
    <name type="scientific">Conexibacter woesei (strain DSM 14684 / CCUG 47730 / CIP 108061 / JCM 11494 / NBRC 100937 / ID131577)</name>
    <dbReference type="NCBI Taxonomy" id="469383"/>
    <lineage>
        <taxon>Bacteria</taxon>
        <taxon>Bacillati</taxon>
        <taxon>Actinomycetota</taxon>
        <taxon>Thermoleophilia</taxon>
        <taxon>Solirubrobacterales</taxon>
        <taxon>Conexibacteraceae</taxon>
        <taxon>Conexibacter</taxon>
    </lineage>
</organism>
<keyword evidence="2" id="KW-0732">Signal</keyword>
<dbReference type="RefSeq" id="WP_012935653.1">
    <property type="nucleotide sequence ID" value="NC_013739.1"/>
</dbReference>
<protein>
    <submittedName>
        <fullName evidence="3">Hemolysin-type calcium-binding region</fullName>
    </submittedName>
</protein>
<dbReference type="PRINTS" id="PR00313">
    <property type="entry name" value="CABNDNGRPT"/>
</dbReference>
<name>D3F5Q3_CONWI</name>
<dbReference type="STRING" id="469383.Cwoe_4187"/>
<evidence type="ECO:0000256" key="2">
    <source>
        <dbReference type="SAM" id="SignalP"/>
    </source>
</evidence>
<dbReference type="InterPro" id="IPR001343">
    <property type="entry name" value="Hemolysn_Ca-bd"/>
</dbReference>